<dbReference type="InterPro" id="IPR052910">
    <property type="entry name" value="ABC-Purine-Binding"/>
</dbReference>
<evidence type="ECO:0000313" key="4">
    <source>
        <dbReference type="EMBL" id="REL27616.1"/>
    </source>
</evidence>
<dbReference type="InterPro" id="IPR003760">
    <property type="entry name" value="PnrA-like"/>
</dbReference>
<proteinExistence type="predicted"/>
<evidence type="ECO:0000259" key="3">
    <source>
        <dbReference type="Pfam" id="PF02608"/>
    </source>
</evidence>
<name>A0A3E0TSJ8_9GAMM</name>
<reference evidence="4 5" key="1">
    <citation type="submission" date="2018-08" db="EMBL/GenBank/DDBJ databases">
        <title>Thalassotalea euphylliae genome.</title>
        <authorList>
            <person name="Summers S."/>
            <person name="Rice S.A."/>
            <person name="Freckelton M.L."/>
            <person name="Nedved B.T."/>
            <person name="Hadfield M.G."/>
        </authorList>
    </citation>
    <scope>NUCLEOTIDE SEQUENCE [LARGE SCALE GENOMIC DNA]</scope>
    <source>
        <strain evidence="4 5">H1</strain>
    </source>
</reference>
<accession>A0A3E0TSJ8</accession>
<organism evidence="4 5">
    <name type="scientific">Thalassotalea euphylliae</name>
    <dbReference type="NCBI Taxonomy" id="1655234"/>
    <lineage>
        <taxon>Bacteria</taxon>
        <taxon>Pseudomonadati</taxon>
        <taxon>Pseudomonadota</taxon>
        <taxon>Gammaproteobacteria</taxon>
        <taxon>Alteromonadales</taxon>
        <taxon>Colwelliaceae</taxon>
        <taxon>Thalassotalea</taxon>
    </lineage>
</organism>
<dbReference type="OrthoDB" id="9769871at2"/>
<dbReference type="InterPro" id="IPR028082">
    <property type="entry name" value="Peripla_BP_I"/>
</dbReference>
<evidence type="ECO:0000256" key="2">
    <source>
        <dbReference type="SAM" id="SignalP"/>
    </source>
</evidence>
<protein>
    <submittedName>
        <fullName evidence="4">BMP family ABC transporter substrate-binding protein</fullName>
    </submittedName>
</protein>
<dbReference type="Gene3D" id="3.40.50.2300">
    <property type="match status" value="2"/>
</dbReference>
<sequence>MKKVMKKLALALSLGVGVNAGLMTTSAHAAQESVKVGFVYVSPTGEAGWTYTHDEARLYLEEKFGDKVTTSFVENVAEGADAQRVITQMAKSGHDLIFTTSFGYMNPTIKVAKRFPKVKFEHATGYKRAKNVGTYFDRIYEARYLTGVIAGHMSKSNTVGYIGAFPIPEVVRGINAFTLGLKSVKPDAKVKVVWVNSWFDPGKEREAADSLIDQGADVITQHTDSPAPLQAAEAAGIYAIGYHSDMSEYGKNAHLTAAVHNWKEFYAKRVAQVLDGSWQSEDVWQGMDANMTQLAPLSDAIPPEVQAKIQLLSAQIAEGKLHPFTGPMVNQQGQQILAKGEVMDDNALRKMDYYVAGVEGKLK</sequence>
<dbReference type="PANTHER" id="PTHR43208">
    <property type="entry name" value="ABC TRANSPORTER SUBSTRATE-BINDING PROTEIN"/>
    <property type="match status" value="1"/>
</dbReference>
<dbReference type="AlphaFoldDB" id="A0A3E0TSJ8"/>
<feature type="chain" id="PRO_5017556122" evidence="2">
    <location>
        <begin position="30"/>
        <end position="363"/>
    </location>
</feature>
<dbReference type="CDD" id="cd19963">
    <property type="entry name" value="PBP1_BMP-like"/>
    <property type="match status" value="1"/>
</dbReference>
<feature type="domain" description="ABC transporter substrate-binding protein PnrA-like" evidence="3">
    <location>
        <begin position="34"/>
        <end position="304"/>
    </location>
</feature>
<dbReference type="Proteomes" id="UP000256478">
    <property type="component" value="Unassembled WGS sequence"/>
</dbReference>
<dbReference type="SUPFAM" id="SSF53822">
    <property type="entry name" value="Periplasmic binding protein-like I"/>
    <property type="match status" value="1"/>
</dbReference>
<evidence type="ECO:0000256" key="1">
    <source>
        <dbReference type="ARBA" id="ARBA00022729"/>
    </source>
</evidence>
<dbReference type="Pfam" id="PF02608">
    <property type="entry name" value="Bmp"/>
    <property type="match status" value="1"/>
</dbReference>
<dbReference type="PANTHER" id="PTHR43208:SF1">
    <property type="entry name" value="ABC TRANSPORTER SUBSTRATE-BINDING PROTEIN"/>
    <property type="match status" value="1"/>
</dbReference>
<feature type="signal peptide" evidence="2">
    <location>
        <begin position="1"/>
        <end position="29"/>
    </location>
</feature>
<comment type="caution">
    <text evidence="4">The sequence shown here is derived from an EMBL/GenBank/DDBJ whole genome shotgun (WGS) entry which is preliminary data.</text>
</comment>
<dbReference type="EMBL" id="QUOU01000001">
    <property type="protein sequence ID" value="REL27616.1"/>
    <property type="molecule type" value="Genomic_DNA"/>
</dbReference>
<gene>
    <name evidence="4" type="ORF">DXX93_14330</name>
</gene>
<dbReference type="RefSeq" id="WP_116008689.1">
    <property type="nucleotide sequence ID" value="NZ_QUOU01000001.1"/>
</dbReference>
<evidence type="ECO:0000313" key="5">
    <source>
        <dbReference type="Proteomes" id="UP000256478"/>
    </source>
</evidence>
<keyword evidence="1 2" id="KW-0732">Signal</keyword>
<dbReference type="GO" id="GO:0005886">
    <property type="term" value="C:plasma membrane"/>
    <property type="evidence" value="ECO:0007669"/>
    <property type="project" value="InterPro"/>
</dbReference>